<feature type="transmembrane region" description="Helical" evidence="7">
    <location>
        <begin position="125"/>
        <end position="144"/>
    </location>
</feature>
<accession>A0A238JW43</accession>
<organism evidence="8 9">
    <name type="scientific">Actibacterium lipolyticum</name>
    <dbReference type="NCBI Taxonomy" id="1524263"/>
    <lineage>
        <taxon>Bacteria</taxon>
        <taxon>Pseudomonadati</taxon>
        <taxon>Pseudomonadota</taxon>
        <taxon>Alphaproteobacteria</taxon>
        <taxon>Rhodobacterales</taxon>
        <taxon>Roseobacteraceae</taxon>
        <taxon>Actibacterium</taxon>
    </lineage>
</organism>
<keyword evidence="6 7" id="KW-0472">Membrane</keyword>
<evidence type="ECO:0000256" key="1">
    <source>
        <dbReference type="ARBA" id="ARBA00004651"/>
    </source>
</evidence>
<keyword evidence="4 7" id="KW-0812">Transmembrane</keyword>
<feature type="transmembrane region" description="Helical" evidence="7">
    <location>
        <begin position="96"/>
        <end position="118"/>
    </location>
</feature>
<evidence type="ECO:0000256" key="4">
    <source>
        <dbReference type="ARBA" id="ARBA00022692"/>
    </source>
</evidence>
<evidence type="ECO:0000256" key="2">
    <source>
        <dbReference type="ARBA" id="ARBA00006386"/>
    </source>
</evidence>
<evidence type="ECO:0000256" key="7">
    <source>
        <dbReference type="SAM" id="Phobius"/>
    </source>
</evidence>
<name>A0A238JW43_9RHOB</name>
<dbReference type="Proteomes" id="UP000202922">
    <property type="component" value="Unassembled WGS sequence"/>
</dbReference>
<comment type="subcellular location">
    <subcellularLocation>
        <location evidence="1">Cell membrane</location>
        <topology evidence="1">Multi-pass membrane protein</topology>
    </subcellularLocation>
</comment>
<sequence>MQTESPPPGSSTPRKLIDGSLIFITLIAVIAGVAVWIQKGSARFWEIFAHETWFTIALTPKILAGVFIASSLPFLISRERIQALIGPDSGLRGLAIATLAGVIIPGGPSVTFPLTIGLMTAGADLGAGVALVSGWVLIGLNRTLIWELSFLPPEVVALRVALSLPAPIIMGWAVRRFMNRGAQ</sequence>
<dbReference type="InterPro" id="IPR005524">
    <property type="entry name" value="DUF318"/>
</dbReference>
<keyword evidence="3" id="KW-1003">Cell membrane</keyword>
<keyword evidence="5 7" id="KW-1133">Transmembrane helix</keyword>
<proteinExistence type="inferred from homology"/>
<gene>
    <name evidence="8" type="ORF">COL8621_01282</name>
</gene>
<evidence type="ECO:0000256" key="3">
    <source>
        <dbReference type="ARBA" id="ARBA00022475"/>
    </source>
</evidence>
<dbReference type="AlphaFoldDB" id="A0A238JW43"/>
<dbReference type="EMBL" id="FXYE01000001">
    <property type="protein sequence ID" value="SMX34384.1"/>
    <property type="molecule type" value="Genomic_DNA"/>
</dbReference>
<evidence type="ECO:0000313" key="8">
    <source>
        <dbReference type="EMBL" id="SMX34384.1"/>
    </source>
</evidence>
<evidence type="ECO:0000256" key="6">
    <source>
        <dbReference type="ARBA" id="ARBA00023136"/>
    </source>
</evidence>
<evidence type="ECO:0000313" key="9">
    <source>
        <dbReference type="Proteomes" id="UP000202922"/>
    </source>
</evidence>
<evidence type="ECO:0000256" key="5">
    <source>
        <dbReference type="ARBA" id="ARBA00022989"/>
    </source>
</evidence>
<reference evidence="9" key="1">
    <citation type="submission" date="2017-05" db="EMBL/GenBank/DDBJ databases">
        <authorList>
            <person name="Rodrigo-Torres L."/>
            <person name="Arahal R. D."/>
            <person name="Lucena T."/>
        </authorList>
    </citation>
    <scope>NUCLEOTIDE SEQUENCE [LARGE SCALE GENOMIC DNA]</scope>
    <source>
        <strain evidence="9">CECT 8621</strain>
    </source>
</reference>
<dbReference type="GO" id="GO:0005886">
    <property type="term" value="C:plasma membrane"/>
    <property type="evidence" value="ECO:0007669"/>
    <property type="project" value="UniProtKB-SubCell"/>
</dbReference>
<keyword evidence="9" id="KW-1185">Reference proteome</keyword>
<feature type="transmembrane region" description="Helical" evidence="7">
    <location>
        <begin position="20"/>
        <end position="37"/>
    </location>
</feature>
<comment type="similarity">
    <text evidence="2">Belongs to the UPF0718 family.</text>
</comment>
<feature type="transmembrane region" description="Helical" evidence="7">
    <location>
        <begin position="156"/>
        <end position="174"/>
    </location>
</feature>
<dbReference type="Pfam" id="PF03773">
    <property type="entry name" value="ArsP_1"/>
    <property type="match status" value="1"/>
</dbReference>
<feature type="transmembrane region" description="Helical" evidence="7">
    <location>
        <begin position="58"/>
        <end position="76"/>
    </location>
</feature>
<dbReference type="OrthoDB" id="5797013at2"/>
<protein>
    <submittedName>
        <fullName evidence="8">Putative permease</fullName>
    </submittedName>
</protein>
<dbReference type="RefSeq" id="WP_093966417.1">
    <property type="nucleotide sequence ID" value="NZ_FXYE01000001.1"/>
</dbReference>